<keyword evidence="4 9" id="KW-0378">Hydrolase</keyword>
<evidence type="ECO:0000259" key="10">
    <source>
        <dbReference type="Pfam" id="PF01432"/>
    </source>
</evidence>
<dbReference type="InterPro" id="IPR001567">
    <property type="entry name" value="Pept_M3A_M3B_dom"/>
</dbReference>
<evidence type="ECO:0000256" key="1">
    <source>
        <dbReference type="ARBA" id="ARBA00006040"/>
    </source>
</evidence>
<feature type="domain" description="Peptidase M3A/M3B catalytic" evidence="10">
    <location>
        <begin position="223"/>
        <end position="672"/>
    </location>
</feature>
<comment type="cofactor">
    <cofactor evidence="9">
        <name>Zn(2+)</name>
        <dbReference type="ChEBI" id="CHEBI:29105"/>
    </cofactor>
    <text evidence="9">Binds 1 zinc ion.</text>
</comment>
<dbReference type="InterPro" id="IPR034005">
    <property type="entry name" value="M3A_DCP"/>
</dbReference>
<evidence type="ECO:0000259" key="11">
    <source>
        <dbReference type="Pfam" id="PF19310"/>
    </source>
</evidence>
<evidence type="ECO:0000313" key="12">
    <source>
        <dbReference type="EMBL" id="MEJ8676478.1"/>
    </source>
</evidence>
<evidence type="ECO:0000256" key="6">
    <source>
        <dbReference type="ARBA" id="ARBA00023049"/>
    </source>
</evidence>
<dbReference type="InterPro" id="IPR024077">
    <property type="entry name" value="Neurolysin/TOP_dom2"/>
</dbReference>
<keyword evidence="13" id="KW-1185">Reference proteome</keyword>
<dbReference type="PANTHER" id="PTHR43660:SF1">
    <property type="entry name" value="DIPEPTIDYL CARBOXYPEPTIDASE"/>
    <property type="match status" value="1"/>
</dbReference>
<dbReference type="InterPro" id="IPR024079">
    <property type="entry name" value="MetalloPept_cat_dom_sf"/>
</dbReference>
<comment type="catalytic activity">
    <reaction evidence="7">
        <text>Hydrolysis of oligopeptides, with broad specificity. Gly or Ala commonly occur as P1 or P1' residues, but more distant residues are also important, as is shown by the fact that Z-Gly-Pro-Gly-|-Gly-Pro-Ala is cleaved, but not Z-(Gly)(5).</text>
        <dbReference type="EC" id="3.4.24.70"/>
    </reaction>
</comment>
<comment type="similarity">
    <text evidence="1 9">Belongs to the peptidase M3 family.</text>
</comment>
<dbReference type="RefSeq" id="WP_043621080.1">
    <property type="nucleotide sequence ID" value="NZ_JAVFJF020000047.1"/>
</dbReference>
<evidence type="ECO:0000256" key="9">
    <source>
        <dbReference type="RuleBase" id="RU003435"/>
    </source>
</evidence>
<dbReference type="Gene3D" id="1.10.1370.10">
    <property type="entry name" value="Neurolysin, domain 3"/>
    <property type="match status" value="1"/>
</dbReference>
<sequence>MSQNPLLDFSGLPRFEEIRPEHIGPAIDVLLEEARATVARLTAETGEPSWDNFVSPLTDATERLSRAWGVVGHLNAVVNTPELRDAYNANIPRISEFWTEMGQNLSLFARFKALAASAEHASYGAARKKIIENDLRDFRLSGAELEAAAKERFAAIQTRLAELSAKFEQNVLDATDDFSLIIQDKAELAGVPEDSLEMFAAAAEGDGKSGYKITLQFPFYFPVLQYADNRALREKLYQAYVQRASEFGPAERDNGPIIREKLKLAREEAQLLGFANFAELSLFTKMAESPEQVIAFLRDLAAKAKPFAAKDREELEAFAKAELGIAELQAWDLAYAAEKLRVARYAFSEQEVKQYFPEGKVIQGLFGVVGKLFGVEVRESRAPVWHADVRFYDIVKDGELLGSFYFDLYARDGKRSGAWMDDARGRRKIGGALQTPVAYLTCNFTRPVGDKPALFTHDEVITLFHEFGHGLHHMLTRVDELGVSGINGVEWDAVELPSQFLENFAWEWDVLQGMTAHVDSGEALPRALYDKMLAAKNFQSGMATVRQLEFALFDLMLYSSFDADNGDWLALLDEVRREVAVNFPPAYNRFPNSFGHIFAGGYAAGYYSYKWAEVLSADAYAAFEEVGGANPETGKRFWNEILAVGGSRPALESFRAFRGRDPQIDALLRHSGMVAESA</sequence>
<name>A0ABU8V6R2_9NEIS</name>
<evidence type="ECO:0000256" key="5">
    <source>
        <dbReference type="ARBA" id="ARBA00022833"/>
    </source>
</evidence>
<dbReference type="Gene3D" id="3.40.390.10">
    <property type="entry name" value="Collagenase (Catalytic Domain)"/>
    <property type="match status" value="1"/>
</dbReference>
<dbReference type="Pfam" id="PF19310">
    <property type="entry name" value="TOP_N"/>
    <property type="match status" value="1"/>
</dbReference>
<organism evidence="12 13">
    <name type="scientific">Chromobacterium amazonense</name>
    <dbReference type="NCBI Taxonomy" id="1382803"/>
    <lineage>
        <taxon>Bacteria</taxon>
        <taxon>Pseudomonadati</taxon>
        <taxon>Pseudomonadota</taxon>
        <taxon>Betaproteobacteria</taxon>
        <taxon>Neisseriales</taxon>
        <taxon>Chromobacteriaceae</taxon>
        <taxon>Chromobacterium</taxon>
    </lineage>
</organism>
<protein>
    <recommendedName>
        <fullName evidence="8">oligopeptidase A</fullName>
        <ecNumber evidence="8">3.4.24.70</ecNumber>
    </recommendedName>
</protein>
<accession>A0ABU8V6R2</accession>
<dbReference type="Pfam" id="PF01432">
    <property type="entry name" value="Peptidase_M3"/>
    <property type="match status" value="1"/>
</dbReference>
<dbReference type="InterPro" id="IPR045090">
    <property type="entry name" value="Pept_M3A_M3B"/>
</dbReference>
<keyword evidence="6 9" id="KW-0482">Metalloprotease</keyword>
<dbReference type="Gene3D" id="1.20.1050.40">
    <property type="entry name" value="Endopeptidase. Chain P, domain 1"/>
    <property type="match status" value="1"/>
</dbReference>
<dbReference type="EC" id="3.4.24.70" evidence="8"/>
<reference evidence="12 13" key="1">
    <citation type="submission" date="2023-12" db="EMBL/GenBank/DDBJ databases">
        <title>Evaluation and characterization of a potential secondary metabolite violacein from indigenous Chromobacterium amazonense SAM215.</title>
        <authorList>
            <person name="Tarafdar M.R."/>
            <person name="Abedin S.M."/>
            <person name="Atiqua A."/>
            <person name="Saha A."/>
            <person name="Khan S.N."/>
        </authorList>
    </citation>
    <scope>NUCLEOTIDE SEQUENCE [LARGE SCALE GENOMIC DNA]</scope>
    <source>
        <strain evidence="12 13">SAM215</strain>
    </source>
</reference>
<dbReference type="Proteomes" id="UP001224516">
    <property type="component" value="Unassembled WGS sequence"/>
</dbReference>
<evidence type="ECO:0000256" key="8">
    <source>
        <dbReference type="ARBA" id="ARBA00026100"/>
    </source>
</evidence>
<evidence type="ECO:0000256" key="2">
    <source>
        <dbReference type="ARBA" id="ARBA00022670"/>
    </source>
</evidence>
<dbReference type="PANTHER" id="PTHR43660">
    <property type="entry name" value="DIPEPTIDYL CARBOXYPEPTIDASE"/>
    <property type="match status" value="1"/>
</dbReference>
<keyword evidence="5 9" id="KW-0862">Zinc</keyword>
<dbReference type="InterPro" id="IPR024080">
    <property type="entry name" value="Neurolysin/TOP_N"/>
</dbReference>
<evidence type="ECO:0000256" key="7">
    <source>
        <dbReference type="ARBA" id="ARBA00024603"/>
    </source>
</evidence>
<evidence type="ECO:0000256" key="3">
    <source>
        <dbReference type="ARBA" id="ARBA00022723"/>
    </source>
</evidence>
<dbReference type="CDD" id="cd06456">
    <property type="entry name" value="M3A_DCP"/>
    <property type="match status" value="1"/>
</dbReference>
<dbReference type="EMBL" id="JAVFJF020000047">
    <property type="protein sequence ID" value="MEJ8676478.1"/>
    <property type="molecule type" value="Genomic_DNA"/>
</dbReference>
<dbReference type="GO" id="GO:0016787">
    <property type="term" value="F:hydrolase activity"/>
    <property type="evidence" value="ECO:0007669"/>
    <property type="project" value="UniProtKB-KW"/>
</dbReference>
<feature type="domain" description="Oligopeptidase A N-terminal" evidence="11">
    <location>
        <begin position="29"/>
        <end position="149"/>
    </location>
</feature>
<keyword evidence="2 9" id="KW-0645">Protease</keyword>
<gene>
    <name evidence="12" type="ORF">QCL97_017240</name>
</gene>
<dbReference type="SUPFAM" id="SSF55486">
    <property type="entry name" value="Metalloproteases ('zincins'), catalytic domain"/>
    <property type="match status" value="1"/>
</dbReference>
<dbReference type="InterPro" id="IPR045666">
    <property type="entry name" value="OpdA_N"/>
</dbReference>
<proteinExistence type="inferred from homology"/>
<comment type="caution">
    <text evidence="12">The sequence shown here is derived from an EMBL/GenBank/DDBJ whole genome shotgun (WGS) entry which is preliminary data.</text>
</comment>
<keyword evidence="3 9" id="KW-0479">Metal-binding</keyword>
<evidence type="ECO:0000313" key="13">
    <source>
        <dbReference type="Proteomes" id="UP001224516"/>
    </source>
</evidence>
<evidence type="ECO:0000256" key="4">
    <source>
        <dbReference type="ARBA" id="ARBA00022801"/>
    </source>
</evidence>